<evidence type="ECO:0000313" key="5">
    <source>
        <dbReference type="Proteomes" id="UP001269144"/>
    </source>
</evidence>
<evidence type="ECO:0000256" key="1">
    <source>
        <dbReference type="ARBA" id="ARBA00004613"/>
    </source>
</evidence>
<dbReference type="Proteomes" id="UP001269144">
    <property type="component" value="Unassembled WGS sequence"/>
</dbReference>
<dbReference type="InterPro" id="IPR018511">
    <property type="entry name" value="Hemolysin-typ_Ca-bd_CS"/>
</dbReference>
<dbReference type="EMBL" id="JAVQLW010000001">
    <property type="protein sequence ID" value="MDS9466325.1"/>
    <property type="molecule type" value="Genomic_DNA"/>
</dbReference>
<reference evidence="5" key="1">
    <citation type="submission" date="2023-07" db="EMBL/GenBank/DDBJ databases">
        <title>Paracoccus sp. MBLB3053 whole genome sequence.</title>
        <authorList>
            <person name="Hwang C.Y."/>
            <person name="Cho E.-S."/>
            <person name="Seo M.-J."/>
        </authorList>
    </citation>
    <scope>NUCLEOTIDE SEQUENCE [LARGE SCALE GENOMIC DNA]</scope>
    <source>
        <strain evidence="5">MBLB3053</strain>
    </source>
</reference>
<evidence type="ECO:0000313" key="4">
    <source>
        <dbReference type="EMBL" id="MDS9466325.1"/>
    </source>
</evidence>
<dbReference type="PANTHER" id="PTHR38340">
    <property type="entry name" value="S-LAYER PROTEIN"/>
    <property type="match status" value="1"/>
</dbReference>
<comment type="caution">
    <text evidence="4">The sequence shown here is derived from an EMBL/GenBank/DDBJ whole genome shotgun (WGS) entry which is preliminary data.</text>
</comment>
<dbReference type="PANTHER" id="PTHR38340:SF1">
    <property type="entry name" value="S-LAYER PROTEIN"/>
    <property type="match status" value="1"/>
</dbReference>
<gene>
    <name evidence="4" type="ORF">RGQ15_01895</name>
</gene>
<keyword evidence="2" id="KW-0964">Secreted</keyword>
<dbReference type="PROSITE" id="PS00330">
    <property type="entry name" value="HEMOLYSIN_CALCIUM"/>
    <property type="match status" value="3"/>
</dbReference>
<keyword evidence="5" id="KW-1185">Reference proteome</keyword>
<dbReference type="InterPro" id="IPR011049">
    <property type="entry name" value="Serralysin-like_metalloprot_C"/>
</dbReference>
<dbReference type="Pfam" id="PF00353">
    <property type="entry name" value="HemolysinCabind"/>
    <property type="match status" value="8"/>
</dbReference>
<protein>
    <submittedName>
        <fullName evidence="4">Calcium-binding protein</fullName>
    </submittedName>
</protein>
<dbReference type="InterPro" id="IPR001343">
    <property type="entry name" value="Hemolysn_Ca-bd"/>
</dbReference>
<evidence type="ECO:0000256" key="3">
    <source>
        <dbReference type="SAM" id="MobiDB-lite"/>
    </source>
</evidence>
<dbReference type="RefSeq" id="WP_311158521.1">
    <property type="nucleotide sequence ID" value="NZ_JAVQLW010000001.1"/>
</dbReference>
<feature type="region of interest" description="Disordered" evidence="3">
    <location>
        <begin position="750"/>
        <end position="804"/>
    </location>
</feature>
<proteinExistence type="predicted"/>
<comment type="subcellular location">
    <subcellularLocation>
        <location evidence="1">Secreted</location>
    </subcellularLocation>
</comment>
<evidence type="ECO:0000256" key="2">
    <source>
        <dbReference type="ARBA" id="ARBA00022525"/>
    </source>
</evidence>
<dbReference type="Gene3D" id="2.150.10.10">
    <property type="entry name" value="Serralysin-like metalloprotease, C-terminal"/>
    <property type="match status" value="5"/>
</dbReference>
<dbReference type="SUPFAM" id="SSF51120">
    <property type="entry name" value="beta-Roll"/>
    <property type="match status" value="4"/>
</dbReference>
<accession>A0ABU2HP63</accession>
<dbReference type="PRINTS" id="PR00313">
    <property type="entry name" value="CABNDNGRPT"/>
</dbReference>
<name>A0ABU2HP63_9RHOB</name>
<feature type="compositionally biased region" description="Basic and acidic residues" evidence="3">
    <location>
        <begin position="767"/>
        <end position="787"/>
    </location>
</feature>
<dbReference type="InterPro" id="IPR050557">
    <property type="entry name" value="RTX_toxin/Mannuronan_C5-epim"/>
</dbReference>
<sequence>MISYRLIATYQGADPVFVSNLSDLRIGQVGSQYVLYTLTHTGGGISAFRIAAADQQIQLLSSRALPPYLGYLDLPRLGLVDLGGTIAVFGAGLSNAMTNGFKLGGSGDLSATYGIAGLGADVTQVGSFQTVSGNFLYTTRNGSTVISTWEIAPNGTVGLVGRYDLPAGPAIQGTEINDIVLTTIGDRNFLLSVSALGNFVASQQVLADGSLGASQILWEDRGLGLNAPGLVATVSAAGMTHLVVASGGSSSLTTLRLGYSGELTPVDHIIDERATRFSGASALETVMLDGRAFIFAGGSDDGISVFTIMPDGHLLHLATLVDGNDRSLADVSAISARVIDGRIAVFVSSRTEKGISQFLFEPGKIGLTQTGNAGIVKGTSNGDMLQAGTGTTQINGGYGDDILISGSEPVRLSGGTGADLFVVTPVNGRITISDYQPGIDRIDLSNLGMIRSTLQLSFKTQSNGINITFGDTVIWVRTQDGTSLTENHFNNSLFPVAHYDAPNMYKKIIGTAGNDTLIGGRYGSDIYGHAGRDLITGREAADVIRAGADHDTVHGGDGDDRILGENGNDLIRGGNGNDTLLGGNDNDMLFGGYGNDRLFAEAGSDTSYGEWGDDFIQDLLGNNTIWGGDGQDWIQTGDGNDRIDGGNGHDTVFAGGGNDSISGGDGNDELRGEKGNDTILGGAGADLIWGDQGDDRLEGGDGDDYLWGLAGNDWMSGGAGDDTLLGAIGNDTLRGGDGNDLLGGKEGDDTAIGEAGNDSIYGGSGNDKLDGREGEDFVHGEEGDDRLWGGTGNDTLRGGTGSDTMTGGAGADVFHFRTASDFDGSTDWITDFEPGVDTIDMRGLGLSYIGRAEFSGAGQVRLWTSPSSGVIVDIDLDGNGHADLSLCFGVIRGLTGGDFLL</sequence>
<organism evidence="4 5">
    <name type="scientific">Paracoccus aurantius</name>
    <dbReference type="NCBI Taxonomy" id="3073814"/>
    <lineage>
        <taxon>Bacteria</taxon>
        <taxon>Pseudomonadati</taxon>
        <taxon>Pseudomonadota</taxon>
        <taxon>Alphaproteobacteria</taxon>
        <taxon>Rhodobacterales</taxon>
        <taxon>Paracoccaceae</taxon>
        <taxon>Paracoccus</taxon>
    </lineage>
</organism>